<evidence type="ECO:0000313" key="2">
    <source>
        <dbReference type="EMBL" id="MDV6261661.1"/>
    </source>
</evidence>
<accession>A0ABU4BBS8</accession>
<keyword evidence="1" id="KW-0472">Membrane</keyword>
<evidence type="ECO:0000313" key="3">
    <source>
        <dbReference type="Proteomes" id="UP001185755"/>
    </source>
</evidence>
<feature type="transmembrane region" description="Helical" evidence="1">
    <location>
        <begin position="12"/>
        <end position="32"/>
    </location>
</feature>
<dbReference type="RefSeq" id="WP_317564184.1">
    <property type="nucleotide sequence ID" value="NZ_JAWLJX010000002.1"/>
</dbReference>
<gene>
    <name evidence="2" type="ORF">R3P96_09940</name>
</gene>
<keyword evidence="1" id="KW-1133">Transmembrane helix</keyword>
<dbReference type="Proteomes" id="UP001185755">
    <property type="component" value="Unassembled WGS sequence"/>
</dbReference>
<keyword evidence="1" id="KW-0812">Transmembrane</keyword>
<reference evidence="2 3" key="1">
    <citation type="submission" date="2023-10" db="EMBL/GenBank/DDBJ databases">
        <title>Development of a sustainable strategy for remediation of hydrocarbon-contaminated territories based on the waste exchange concept.</title>
        <authorList>
            <person name="Krivoruchko A."/>
        </authorList>
    </citation>
    <scope>NUCLEOTIDE SEQUENCE [LARGE SCALE GENOMIC DNA]</scope>
    <source>
        <strain evidence="2 3">IEGM 1323</strain>
    </source>
</reference>
<protein>
    <submittedName>
        <fullName evidence="2">Uncharacterized protein</fullName>
    </submittedName>
</protein>
<proteinExistence type="predicted"/>
<keyword evidence="3" id="KW-1185">Reference proteome</keyword>
<feature type="transmembrane region" description="Helical" evidence="1">
    <location>
        <begin position="52"/>
        <end position="78"/>
    </location>
</feature>
<dbReference type="EMBL" id="JAWLJX010000002">
    <property type="protein sequence ID" value="MDV6261661.1"/>
    <property type="molecule type" value="Genomic_DNA"/>
</dbReference>
<comment type="caution">
    <text evidence="2">The sequence shown here is derived from an EMBL/GenBank/DDBJ whole genome shotgun (WGS) entry which is preliminary data.</text>
</comment>
<organism evidence="2 3">
    <name type="scientific">Rhodococcoides yunnanense</name>
    <dbReference type="NCBI Taxonomy" id="278209"/>
    <lineage>
        <taxon>Bacteria</taxon>
        <taxon>Bacillati</taxon>
        <taxon>Actinomycetota</taxon>
        <taxon>Actinomycetes</taxon>
        <taxon>Mycobacteriales</taxon>
        <taxon>Nocardiaceae</taxon>
        <taxon>Rhodococcoides</taxon>
    </lineage>
</organism>
<sequence>MSSSRVLSLLHLFGTQLVAVAAWVLWIGFWLLAKRTVADARDRTESARGTAWAWTTVVMAVGIAHAFGLAYAMVWTVIPLGSLSEWMS</sequence>
<evidence type="ECO:0000256" key="1">
    <source>
        <dbReference type="SAM" id="Phobius"/>
    </source>
</evidence>
<name>A0ABU4BBS8_9NOCA</name>